<dbReference type="PANTHER" id="PTHR35796:SF3">
    <property type="entry name" value="BHLH DOMAIN-CONTAINING PROTEIN"/>
    <property type="match status" value="1"/>
</dbReference>
<comment type="caution">
    <text evidence="1">The sequence shown here is derived from an EMBL/GenBank/DDBJ whole genome shotgun (WGS) entry which is preliminary data.</text>
</comment>
<protein>
    <submittedName>
        <fullName evidence="1">Unnamed protein product</fullName>
    </submittedName>
</protein>
<dbReference type="OrthoDB" id="64619at2759"/>
<reference evidence="1" key="1">
    <citation type="submission" date="2023-04" db="EMBL/GenBank/DDBJ databases">
        <title>Phytophthora lilii NBRC 32176.</title>
        <authorList>
            <person name="Ichikawa N."/>
            <person name="Sato H."/>
            <person name="Tonouchi N."/>
        </authorList>
    </citation>
    <scope>NUCLEOTIDE SEQUENCE</scope>
    <source>
        <strain evidence="1">NBRC 32176</strain>
    </source>
</reference>
<keyword evidence="2" id="KW-1185">Reference proteome</keyword>
<dbReference type="AlphaFoldDB" id="A0A9W6TP22"/>
<dbReference type="Proteomes" id="UP001165083">
    <property type="component" value="Unassembled WGS sequence"/>
</dbReference>
<proteinExistence type="predicted"/>
<organism evidence="1 2">
    <name type="scientific">Phytophthora lilii</name>
    <dbReference type="NCBI Taxonomy" id="2077276"/>
    <lineage>
        <taxon>Eukaryota</taxon>
        <taxon>Sar</taxon>
        <taxon>Stramenopiles</taxon>
        <taxon>Oomycota</taxon>
        <taxon>Peronosporomycetes</taxon>
        <taxon>Peronosporales</taxon>
        <taxon>Peronosporaceae</taxon>
        <taxon>Phytophthora</taxon>
    </lineage>
</organism>
<evidence type="ECO:0000313" key="1">
    <source>
        <dbReference type="EMBL" id="GMF16533.1"/>
    </source>
</evidence>
<dbReference type="PANTHER" id="PTHR35796">
    <property type="entry name" value="HYPOTHETICAL CYTOSOLIC PROTEIN"/>
    <property type="match status" value="1"/>
</dbReference>
<accession>A0A9W6TP22</accession>
<gene>
    <name evidence="1" type="ORF">Plil01_000591000</name>
</gene>
<dbReference type="EMBL" id="BSXW01000254">
    <property type="protein sequence ID" value="GMF16533.1"/>
    <property type="molecule type" value="Genomic_DNA"/>
</dbReference>
<name>A0A9W6TP22_9STRA</name>
<sequence>MNDMQVEVFDHQLLPFDVHLVSDAWWQYWHNYRGQRLEESMDNYVAESFGLEFTDKLADTTATFYVQQILRRHVDNHRVVIIWNAYIEPFTFENKRISGIYFQEQSHVIIKRIEREASMLTRLSTCEIVTPHVLDETLVDKTKMAALTDFVASSLSNITMRNEKVEDMLLDLQRRAEE</sequence>
<evidence type="ECO:0000313" key="2">
    <source>
        <dbReference type="Proteomes" id="UP001165083"/>
    </source>
</evidence>